<gene>
    <name evidence="2" type="ORF">PVAP13_3KG571200</name>
</gene>
<reference evidence="2 3" key="1">
    <citation type="submission" date="2020-05" db="EMBL/GenBank/DDBJ databases">
        <title>WGS assembly of Panicum virgatum.</title>
        <authorList>
            <person name="Lovell J.T."/>
            <person name="Jenkins J."/>
            <person name="Shu S."/>
            <person name="Juenger T.E."/>
            <person name="Schmutz J."/>
        </authorList>
    </citation>
    <scope>NUCLEOTIDE SEQUENCE [LARGE SCALE GENOMIC DNA]</scope>
    <source>
        <strain evidence="3">cv. AP13</strain>
    </source>
</reference>
<feature type="region of interest" description="Disordered" evidence="1">
    <location>
        <begin position="124"/>
        <end position="169"/>
    </location>
</feature>
<evidence type="ECO:0000256" key="1">
    <source>
        <dbReference type="SAM" id="MobiDB-lite"/>
    </source>
</evidence>
<sequence length="169" mass="17590">MGRKLRNGYVSLPSIRPGPNFSMEVGEEPRGSPAEGHGLAVEEGRGGAPRLLAHPAAFFSSRSGTSVEGAAGRKTEEGAPAAMAELAIFLRTSLHPCSPAARAARSARAAPDGAPWRGADGAGAMRRGEGSGWSSGAPFSGKIRPREGLLHSPRRRIGAQRRRIGSCLE</sequence>
<feature type="region of interest" description="Disordered" evidence="1">
    <location>
        <begin position="1"/>
        <end position="38"/>
    </location>
</feature>
<evidence type="ECO:0000313" key="3">
    <source>
        <dbReference type="Proteomes" id="UP000823388"/>
    </source>
</evidence>
<name>A0A8T0V307_PANVG</name>
<evidence type="ECO:0000313" key="2">
    <source>
        <dbReference type="EMBL" id="KAG2631071.1"/>
    </source>
</evidence>
<dbReference type="AlphaFoldDB" id="A0A8T0V307"/>
<comment type="caution">
    <text evidence="2">The sequence shown here is derived from an EMBL/GenBank/DDBJ whole genome shotgun (WGS) entry which is preliminary data.</text>
</comment>
<feature type="compositionally biased region" description="Basic residues" evidence="1">
    <location>
        <begin position="152"/>
        <end position="169"/>
    </location>
</feature>
<dbReference type="Proteomes" id="UP000823388">
    <property type="component" value="Chromosome 3K"/>
</dbReference>
<accession>A0A8T0V307</accession>
<organism evidence="2 3">
    <name type="scientific">Panicum virgatum</name>
    <name type="common">Blackwell switchgrass</name>
    <dbReference type="NCBI Taxonomy" id="38727"/>
    <lineage>
        <taxon>Eukaryota</taxon>
        <taxon>Viridiplantae</taxon>
        <taxon>Streptophyta</taxon>
        <taxon>Embryophyta</taxon>
        <taxon>Tracheophyta</taxon>
        <taxon>Spermatophyta</taxon>
        <taxon>Magnoliopsida</taxon>
        <taxon>Liliopsida</taxon>
        <taxon>Poales</taxon>
        <taxon>Poaceae</taxon>
        <taxon>PACMAD clade</taxon>
        <taxon>Panicoideae</taxon>
        <taxon>Panicodae</taxon>
        <taxon>Paniceae</taxon>
        <taxon>Panicinae</taxon>
        <taxon>Panicum</taxon>
        <taxon>Panicum sect. Hiantes</taxon>
    </lineage>
</organism>
<keyword evidence="3" id="KW-1185">Reference proteome</keyword>
<proteinExistence type="predicted"/>
<dbReference type="EMBL" id="CM029041">
    <property type="protein sequence ID" value="KAG2631071.1"/>
    <property type="molecule type" value="Genomic_DNA"/>
</dbReference>
<protein>
    <submittedName>
        <fullName evidence="2">Uncharacterized protein</fullName>
    </submittedName>
</protein>